<evidence type="ECO:0000256" key="2">
    <source>
        <dbReference type="ARBA" id="ARBA00009592"/>
    </source>
</evidence>
<dbReference type="SMART" id="SM00369">
    <property type="entry name" value="LRR_TYP"/>
    <property type="match status" value="13"/>
</dbReference>
<dbReference type="PROSITE" id="PS51450">
    <property type="entry name" value="LRR"/>
    <property type="match status" value="3"/>
</dbReference>
<dbReference type="OrthoDB" id="4691307at2759"/>
<dbReference type="PANTHER" id="PTHR48052:SF68">
    <property type="entry name" value="RECEPTOR LIKE PROTEIN 21-RELATED"/>
    <property type="match status" value="1"/>
</dbReference>
<dbReference type="Proteomes" id="UP000230069">
    <property type="component" value="Unassembled WGS sequence"/>
</dbReference>
<keyword evidence="3" id="KW-1003">Cell membrane</keyword>
<evidence type="ECO:0000256" key="3">
    <source>
        <dbReference type="ARBA" id="ARBA00022475"/>
    </source>
</evidence>
<dbReference type="AlphaFoldDB" id="A0A2G5DQ35"/>
<evidence type="ECO:0000256" key="10">
    <source>
        <dbReference type="ARBA" id="ARBA00023170"/>
    </source>
</evidence>
<dbReference type="STRING" id="218851.A0A2G5DQ35"/>
<keyword evidence="5 12" id="KW-0812">Transmembrane</keyword>
<dbReference type="FunCoup" id="A0A2G5DQ35">
    <property type="interactions" value="1810"/>
</dbReference>
<dbReference type="InterPro" id="IPR003591">
    <property type="entry name" value="Leu-rich_rpt_typical-subtyp"/>
</dbReference>
<dbReference type="Pfam" id="PF13855">
    <property type="entry name" value="LRR_8"/>
    <property type="match status" value="3"/>
</dbReference>
<dbReference type="InterPro" id="IPR001611">
    <property type="entry name" value="Leu-rich_rpt"/>
</dbReference>
<evidence type="ECO:0000256" key="1">
    <source>
        <dbReference type="ARBA" id="ARBA00004251"/>
    </source>
</evidence>
<evidence type="ECO:0000256" key="7">
    <source>
        <dbReference type="ARBA" id="ARBA00022737"/>
    </source>
</evidence>
<reference evidence="13 14" key="1">
    <citation type="submission" date="2017-09" db="EMBL/GenBank/DDBJ databases">
        <title>WGS assembly of Aquilegia coerulea Goldsmith.</title>
        <authorList>
            <person name="Hodges S."/>
            <person name="Kramer E."/>
            <person name="Nordborg M."/>
            <person name="Tomkins J."/>
            <person name="Borevitz J."/>
            <person name="Derieg N."/>
            <person name="Yan J."/>
            <person name="Mihaltcheva S."/>
            <person name="Hayes R.D."/>
            <person name="Rokhsar D."/>
        </authorList>
    </citation>
    <scope>NUCLEOTIDE SEQUENCE [LARGE SCALE GENOMIC DNA]</scope>
    <source>
        <strain evidence="14">cv. Goldsmith</strain>
    </source>
</reference>
<dbReference type="InParanoid" id="A0A2G5DQ35"/>
<keyword evidence="11" id="KW-0325">Glycoprotein</keyword>
<dbReference type="Pfam" id="PF00560">
    <property type="entry name" value="LRR_1"/>
    <property type="match status" value="7"/>
</dbReference>
<keyword evidence="4" id="KW-0433">Leucine-rich repeat</keyword>
<evidence type="ECO:0000313" key="14">
    <source>
        <dbReference type="Proteomes" id="UP000230069"/>
    </source>
</evidence>
<evidence type="ECO:0000256" key="12">
    <source>
        <dbReference type="SAM" id="Phobius"/>
    </source>
</evidence>
<evidence type="ECO:0000313" key="13">
    <source>
        <dbReference type="EMBL" id="PIA45609.1"/>
    </source>
</evidence>
<evidence type="ECO:0000256" key="9">
    <source>
        <dbReference type="ARBA" id="ARBA00023136"/>
    </source>
</evidence>
<dbReference type="EMBL" id="KZ305033">
    <property type="protein sequence ID" value="PIA45609.1"/>
    <property type="molecule type" value="Genomic_DNA"/>
</dbReference>
<dbReference type="Gene3D" id="3.80.10.10">
    <property type="entry name" value="Ribonuclease Inhibitor"/>
    <property type="match status" value="6"/>
</dbReference>
<dbReference type="FunFam" id="3.80.10.10:FF:000213">
    <property type="entry name" value="Tyrosine-sulfated glycopeptide receptor 1"/>
    <property type="match status" value="1"/>
</dbReference>
<evidence type="ECO:0008006" key="15">
    <source>
        <dbReference type="Google" id="ProtNLM"/>
    </source>
</evidence>
<keyword evidence="8 12" id="KW-1133">Transmembrane helix</keyword>
<feature type="transmembrane region" description="Helical" evidence="12">
    <location>
        <begin position="954"/>
        <end position="971"/>
    </location>
</feature>
<evidence type="ECO:0000256" key="11">
    <source>
        <dbReference type="ARBA" id="ARBA00023180"/>
    </source>
</evidence>
<dbReference type="SMART" id="SM00365">
    <property type="entry name" value="LRR_SD22"/>
    <property type="match status" value="8"/>
</dbReference>
<keyword evidence="7" id="KW-0677">Repeat</keyword>
<protein>
    <recommendedName>
        <fullName evidence="15">Leucine-rich repeat-containing N-terminal plant-type domain-containing protein</fullName>
    </recommendedName>
</protein>
<dbReference type="GO" id="GO:0005886">
    <property type="term" value="C:plasma membrane"/>
    <property type="evidence" value="ECO:0007669"/>
    <property type="project" value="UniProtKB-SubCell"/>
</dbReference>
<comment type="similarity">
    <text evidence="2">Belongs to the RLP family.</text>
</comment>
<feature type="transmembrane region" description="Helical" evidence="12">
    <location>
        <begin position="923"/>
        <end position="947"/>
    </location>
</feature>
<dbReference type="PANTHER" id="PTHR48052">
    <property type="entry name" value="UNNAMED PRODUCT"/>
    <property type="match status" value="1"/>
</dbReference>
<dbReference type="FunFam" id="3.80.10.10:FF:000095">
    <property type="entry name" value="LRR receptor-like serine/threonine-protein kinase GSO1"/>
    <property type="match status" value="1"/>
</dbReference>
<accession>A0A2G5DQ35</accession>
<name>A0A2G5DQ35_AQUCA</name>
<dbReference type="FunFam" id="3.80.10.10:FF:000383">
    <property type="entry name" value="Leucine-rich repeat receptor protein kinase EMS1"/>
    <property type="match status" value="1"/>
</dbReference>
<dbReference type="InterPro" id="IPR032675">
    <property type="entry name" value="LRR_dom_sf"/>
</dbReference>
<evidence type="ECO:0000256" key="6">
    <source>
        <dbReference type="ARBA" id="ARBA00022729"/>
    </source>
</evidence>
<keyword evidence="10" id="KW-0675">Receptor</keyword>
<keyword evidence="9 12" id="KW-0472">Membrane</keyword>
<evidence type="ECO:0000256" key="5">
    <source>
        <dbReference type="ARBA" id="ARBA00022692"/>
    </source>
</evidence>
<gene>
    <name evidence="13" type="ORF">AQUCO_01600076v1</name>
</gene>
<proteinExistence type="inferred from homology"/>
<organism evidence="13 14">
    <name type="scientific">Aquilegia coerulea</name>
    <name type="common">Rocky mountain columbine</name>
    <dbReference type="NCBI Taxonomy" id="218851"/>
    <lineage>
        <taxon>Eukaryota</taxon>
        <taxon>Viridiplantae</taxon>
        <taxon>Streptophyta</taxon>
        <taxon>Embryophyta</taxon>
        <taxon>Tracheophyta</taxon>
        <taxon>Spermatophyta</taxon>
        <taxon>Magnoliopsida</taxon>
        <taxon>Ranunculales</taxon>
        <taxon>Ranunculaceae</taxon>
        <taxon>Thalictroideae</taxon>
        <taxon>Aquilegia</taxon>
    </lineage>
</organism>
<evidence type="ECO:0000256" key="4">
    <source>
        <dbReference type="ARBA" id="ARBA00022614"/>
    </source>
</evidence>
<sequence>MKKEMIVVLGKESKCKNTTRQVIQLSLNNKFGNTIGYGNRYLNASLFLPFEDLQHLDLSGIFISNLGGLDKLSKLKKLHFLNLEGNNLNNSILPSLSALTSLKTLNLGYNNVCDGSLTLGYFEIFFKLQNLEELYMSENKCDNSILPFLGALKSLKTLDLGDNYFQGSLSQFSQAFINLSNLEVLILKSNHLESFGPFHDWRNLSKLKILDLGENNISGGISPSILTMNSLQALSIAQNYLNGPISGLCKLKNLRDLDLSKNNIEEIIPPCFNNLTSLRMLDFSWNKINKLSEKILSSLISSMKSLEFLSLSGYQFDGGLSVTSPLLSNQLKVLALSNCNLNISTIDLFKFLHNQYDLRFLDLSHNNLYGSFPNWLVENNTSLETLVLKNNSLNGSIQLGLVVSLLKTFDVSDNKIQGKLQTDIGVVLSKLIYLNLSKNSIEGTLPTSIGNMKNLNHLNLSKNSIKGTLPASLGYVKKLSSLDFSSNGFFGEIPESWASNWTELVVLILSNNSLCGRISPKLFNLTFLEILRLGNNQFTGNLPSQNHIADDSYLYILDVSQNKLSGRIPSWVGKMRLRTLILRNNSFHGPIPLEFCNLVVQFLDLSHNHLSGSIPSCLKLTQLKYMHLQANNFSGSIPKAIFQSSNLITLDLRHNNLFGNIPNFFGLLKNLRVLLLKGNQLSGSILNQLCPLKKITLLDLSHNNFSGTIPLCFNNIAFGKIGADEPAFNNHWFLGVGFDEFEYTDLLHVRPLDSMSALSFFYSELEEVEFKTKSRSNSYKGDILKFMSGIDLSYNQFTGVIPMEIGALTMIKALNLSHNKFTGSIPRTLSNLKQVESMDLSHNKLTAEIPLELSDLSFLGVFDVSFNNLSGEVPYKDQLSTFNESSYRGNPFLCGPPLQKPCKTTTDPTITLAGSSASSGLDLISFFASFAASYIMTLAGLVIVLYINPYWRYMWFNFIDACLSFMFPFWSEVITRLIP</sequence>
<evidence type="ECO:0000256" key="8">
    <source>
        <dbReference type="ARBA" id="ARBA00022989"/>
    </source>
</evidence>
<dbReference type="SUPFAM" id="SSF52058">
    <property type="entry name" value="L domain-like"/>
    <property type="match status" value="3"/>
</dbReference>
<keyword evidence="6" id="KW-0732">Signal</keyword>
<comment type="subcellular location">
    <subcellularLocation>
        <location evidence="1">Cell membrane</location>
        <topology evidence="1">Single-pass type I membrane protein</topology>
    </subcellularLocation>
</comment>
<keyword evidence="14" id="KW-1185">Reference proteome</keyword>